<dbReference type="Proteomes" id="UP001165060">
    <property type="component" value="Unassembled WGS sequence"/>
</dbReference>
<reference evidence="2 3" key="1">
    <citation type="journal article" date="2023" name="Commun. Biol.">
        <title>Genome analysis of Parmales, the sister group of diatoms, reveals the evolutionary specialization of diatoms from phago-mixotrophs to photoautotrophs.</title>
        <authorList>
            <person name="Ban H."/>
            <person name="Sato S."/>
            <person name="Yoshikawa S."/>
            <person name="Yamada K."/>
            <person name="Nakamura Y."/>
            <person name="Ichinomiya M."/>
            <person name="Sato N."/>
            <person name="Blanc-Mathieu R."/>
            <person name="Endo H."/>
            <person name="Kuwata A."/>
            <person name="Ogata H."/>
        </authorList>
    </citation>
    <scope>NUCLEOTIDE SEQUENCE [LARGE SCALE GENOMIC DNA]</scope>
</reference>
<comment type="caution">
    <text evidence="2">The sequence shown here is derived from an EMBL/GenBank/DDBJ whole genome shotgun (WGS) entry which is preliminary data.</text>
</comment>
<evidence type="ECO:0000313" key="3">
    <source>
        <dbReference type="Proteomes" id="UP001165060"/>
    </source>
</evidence>
<organism evidence="2 3">
    <name type="scientific">Tetraparma gracilis</name>
    <dbReference type="NCBI Taxonomy" id="2962635"/>
    <lineage>
        <taxon>Eukaryota</taxon>
        <taxon>Sar</taxon>
        <taxon>Stramenopiles</taxon>
        <taxon>Ochrophyta</taxon>
        <taxon>Bolidophyceae</taxon>
        <taxon>Parmales</taxon>
        <taxon>Triparmaceae</taxon>
        <taxon>Tetraparma</taxon>
    </lineage>
</organism>
<gene>
    <name evidence="2" type="ORF">TeGR_g15263</name>
</gene>
<accession>A0ABQ6MRM1</accession>
<sequence>MASASSSAATSAVATPAGPSPNYFSVQEDPNYEAAKKLLQSSTEDCMECVQVMMTSTLERVGEDTHPAMAPLFYLYGTAL</sequence>
<dbReference type="EMBL" id="BRYB01001707">
    <property type="protein sequence ID" value="GMI31701.1"/>
    <property type="molecule type" value="Genomic_DNA"/>
</dbReference>
<name>A0ABQ6MRM1_9STRA</name>
<evidence type="ECO:0000313" key="2">
    <source>
        <dbReference type="EMBL" id="GMI31701.1"/>
    </source>
</evidence>
<evidence type="ECO:0000256" key="1">
    <source>
        <dbReference type="SAM" id="MobiDB-lite"/>
    </source>
</evidence>
<keyword evidence="3" id="KW-1185">Reference proteome</keyword>
<feature type="region of interest" description="Disordered" evidence="1">
    <location>
        <begin position="1"/>
        <end position="26"/>
    </location>
</feature>
<feature type="compositionally biased region" description="Low complexity" evidence="1">
    <location>
        <begin position="1"/>
        <end position="21"/>
    </location>
</feature>
<protein>
    <submittedName>
        <fullName evidence="2">Uncharacterized protein</fullName>
    </submittedName>
</protein>
<proteinExistence type="predicted"/>